<dbReference type="InterPro" id="IPR006311">
    <property type="entry name" value="TAT_signal"/>
</dbReference>
<gene>
    <name evidence="3" type="ORF">GCM10022214_03430</name>
</gene>
<feature type="domain" description="Beta-lactamase-related" evidence="2">
    <location>
        <begin position="50"/>
        <end position="357"/>
    </location>
</feature>
<dbReference type="Proteomes" id="UP001500683">
    <property type="component" value="Unassembled WGS sequence"/>
</dbReference>
<keyword evidence="3" id="KW-0378">Hydrolase</keyword>
<name>A0ABP7UYG3_9ACTN</name>
<feature type="chain" id="PRO_5045039668" evidence="1">
    <location>
        <begin position="23"/>
        <end position="377"/>
    </location>
</feature>
<dbReference type="PROSITE" id="PS51318">
    <property type="entry name" value="TAT"/>
    <property type="match status" value="1"/>
</dbReference>
<dbReference type="SUPFAM" id="SSF56601">
    <property type="entry name" value="beta-lactamase/transpeptidase-like"/>
    <property type="match status" value="1"/>
</dbReference>
<evidence type="ECO:0000259" key="2">
    <source>
        <dbReference type="Pfam" id="PF00144"/>
    </source>
</evidence>
<dbReference type="PANTHER" id="PTHR46825">
    <property type="entry name" value="D-ALANYL-D-ALANINE-CARBOXYPEPTIDASE/ENDOPEPTIDASE AMPH"/>
    <property type="match status" value="1"/>
</dbReference>
<feature type="signal peptide" evidence="1">
    <location>
        <begin position="1"/>
        <end position="22"/>
    </location>
</feature>
<evidence type="ECO:0000256" key="1">
    <source>
        <dbReference type="SAM" id="SignalP"/>
    </source>
</evidence>
<sequence>MIRTTRRRLAAAAAGVVLAVTAGVTAPPAAAVQTDHTATQELLDRFLLQAGPGAAVHAGNATESWTLTAGTAKTGQNRPITAADHYRIGSQTKTFTAATVLRLVDDGLVELDAPIERYLPGVVTGNYDGGVITVRQLLQHTSGMVREVRDARANADGTYTLAELVRSAMDEPAQAAPGAGVHYSNVAYLVLGMLIERVTGQSVGDAITSRIITPLGLTGTSFPAPRVRALADPYVPGYYGGRAGSLFFWYDVTTSVELSFWSTAGNMASTLGDLVKFYRALGEGRVFSAAALAEMRRTVAVPGGAGGRAGLGIDEVPLPCGGVAWAKNGGLTTGHTSMTMVTDDGRFASVVTNAFVNSTTSLTLMVDVLESALCEDA</sequence>
<dbReference type="Gene3D" id="3.40.710.10">
    <property type="entry name" value="DD-peptidase/beta-lactamase superfamily"/>
    <property type="match status" value="1"/>
</dbReference>
<dbReference type="PANTHER" id="PTHR46825:SF7">
    <property type="entry name" value="D-ALANYL-D-ALANINE CARBOXYPEPTIDASE"/>
    <property type="match status" value="1"/>
</dbReference>
<dbReference type="InterPro" id="IPR001466">
    <property type="entry name" value="Beta-lactam-related"/>
</dbReference>
<dbReference type="InterPro" id="IPR012338">
    <property type="entry name" value="Beta-lactam/transpept-like"/>
</dbReference>
<dbReference type="GO" id="GO:0016787">
    <property type="term" value="F:hydrolase activity"/>
    <property type="evidence" value="ECO:0007669"/>
    <property type="project" value="UniProtKB-KW"/>
</dbReference>
<protein>
    <submittedName>
        <fullName evidence="3">Serine hydrolase domain-containing protein</fullName>
    </submittedName>
</protein>
<organism evidence="3 4">
    <name type="scientific">Actinomadura miaoliensis</name>
    <dbReference type="NCBI Taxonomy" id="430685"/>
    <lineage>
        <taxon>Bacteria</taxon>
        <taxon>Bacillati</taxon>
        <taxon>Actinomycetota</taxon>
        <taxon>Actinomycetes</taxon>
        <taxon>Streptosporangiales</taxon>
        <taxon>Thermomonosporaceae</taxon>
        <taxon>Actinomadura</taxon>
    </lineage>
</organism>
<proteinExistence type="predicted"/>
<comment type="caution">
    <text evidence="3">The sequence shown here is derived from an EMBL/GenBank/DDBJ whole genome shotgun (WGS) entry which is preliminary data.</text>
</comment>
<keyword evidence="4" id="KW-1185">Reference proteome</keyword>
<dbReference type="RefSeq" id="WP_344939602.1">
    <property type="nucleotide sequence ID" value="NZ_BAAAZG010000001.1"/>
</dbReference>
<accession>A0ABP7UYG3</accession>
<dbReference type="Pfam" id="PF00144">
    <property type="entry name" value="Beta-lactamase"/>
    <property type="match status" value="1"/>
</dbReference>
<dbReference type="InterPro" id="IPR050491">
    <property type="entry name" value="AmpC-like"/>
</dbReference>
<evidence type="ECO:0000313" key="4">
    <source>
        <dbReference type="Proteomes" id="UP001500683"/>
    </source>
</evidence>
<evidence type="ECO:0000313" key="3">
    <source>
        <dbReference type="EMBL" id="GAA4055489.1"/>
    </source>
</evidence>
<reference evidence="4" key="1">
    <citation type="journal article" date="2019" name="Int. J. Syst. Evol. Microbiol.">
        <title>The Global Catalogue of Microorganisms (GCM) 10K type strain sequencing project: providing services to taxonomists for standard genome sequencing and annotation.</title>
        <authorList>
            <consortium name="The Broad Institute Genomics Platform"/>
            <consortium name="The Broad Institute Genome Sequencing Center for Infectious Disease"/>
            <person name="Wu L."/>
            <person name="Ma J."/>
        </authorList>
    </citation>
    <scope>NUCLEOTIDE SEQUENCE [LARGE SCALE GENOMIC DNA]</scope>
    <source>
        <strain evidence="4">JCM 16702</strain>
    </source>
</reference>
<keyword evidence="1" id="KW-0732">Signal</keyword>
<dbReference type="EMBL" id="BAAAZG010000001">
    <property type="protein sequence ID" value="GAA4055489.1"/>
    <property type="molecule type" value="Genomic_DNA"/>
</dbReference>